<evidence type="ECO:0000256" key="1">
    <source>
        <dbReference type="ARBA" id="ARBA00001946"/>
    </source>
</evidence>
<dbReference type="GO" id="GO:0043709">
    <property type="term" value="P:cell adhesion involved in single-species biofilm formation"/>
    <property type="evidence" value="ECO:0007669"/>
    <property type="project" value="TreeGrafter"/>
</dbReference>
<dbReference type="EC" id="2.7.7.65" evidence="2"/>
<sequence>MVTNAQKANGAGNIPLGIPTQDQELAVRARLTQALQMSLDPSEIISLFFHQIQPLVQMSGVLFKSATTKDDARVGRESLHHCDYRLTTDEGYLGEVIFSRSKRFSEDELARIEQLLSLLVYPLRNAVRYQTAMRLALLDPLTLVGNRAALNNSLKRELQLANRQHQQLSLLMIDVDYFKKINDDYGHHRGDLILCDIAKNIQSVCRSTDSIFRYGGEEFVVILSNTNSLGAEIIAERIRQQIANTQIFHNGIGINTTVSIGISTHNGENNEEMESLFERADRALYRAKQSGRNRTINSTVMPLFHQ</sequence>
<dbReference type="CDD" id="cd01949">
    <property type="entry name" value="GGDEF"/>
    <property type="match status" value="1"/>
</dbReference>
<dbReference type="EMBL" id="NHNI01000002">
    <property type="protein sequence ID" value="OZY85194.1"/>
    <property type="molecule type" value="Genomic_DNA"/>
</dbReference>
<dbReference type="GO" id="GO:1902201">
    <property type="term" value="P:negative regulation of bacterial-type flagellum-dependent cell motility"/>
    <property type="evidence" value="ECO:0007669"/>
    <property type="project" value="TreeGrafter"/>
</dbReference>
<dbReference type="Gene3D" id="3.30.70.270">
    <property type="match status" value="1"/>
</dbReference>
<comment type="caution">
    <text evidence="4">The sequence shown here is derived from an EMBL/GenBank/DDBJ whole genome shotgun (WGS) entry which is preliminary data.</text>
</comment>
<accession>A0A266Q5N9</accession>
<feature type="domain" description="GGDEF" evidence="3">
    <location>
        <begin position="166"/>
        <end position="300"/>
    </location>
</feature>
<evidence type="ECO:0000313" key="5">
    <source>
        <dbReference type="Proteomes" id="UP000216101"/>
    </source>
</evidence>
<name>A0A266Q5N9_9GAMM</name>
<dbReference type="PANTHER" id="PTHR45138">
    <property type="entry name" value="REGULATORY COMPONENTS OF SENSORY TRANSDUCTION SYSTEM"/>
    <property type="match status" value="1"/>
</dbReference>
<dbReference type="PROSITE" id="PS50887">
    <property type="entry name" value="GGDEF"/>
    <property type="match status" value="1"/>
</dbReference>
<dbReference type="InterPro" id="IPR000160">
    <property type="entry name" value="GGDEF_dom"/>
</dbReference>
<organism evidence="4 5">
    <name type="scientific">Cellvibrio mixtus</name>
    <dbReference type="NCBI Taxonomy" id="39650"/>
    <lineage>
        <taxon>Bacteria</taxon>
        <taxon>Pseudomonadati</taxon>
        <taxon>Pseudomonadota</taxon>
        <taxon>Gammaproteobacteria</taxon>
        <taxon>Cellvibrionales</taxon>
        <taxon>Cellvibrionaceae</taxon>
        <taxon>Cellvibrio</taxon>
    </lineage>
</organism>
<dbReference type="PANTHER" id="PTHR45138:SF6">
    <property type="entry name" value="DIGUANYLATE CYCLASE DGCN"/>
    <property type="match status" value="1"/>
</dbReference>
<reference evidence="5" key="1">
    <citation type="submission" date="2017-05" db="EMBL/GenBank/DDBJ databases">
        <authorList>
            <person name="Barney B.M."/>
        </authorList>
    </citation>
    <scope>NUCLEOTIDE SEQUENCE [LARGE SCALE GENOMIC DNA]</scope>
    <source>
        <strain evidence="5">PSBB022</strain>
    </source>
</reference>
<dbReference type="Pfam" id="PF00990">
    <property type="entry name" value="GGDEF"/>
    <property type="match status" value="1"/>
</dbReference>
<protein>
    <recommendedName>
        <fullName evidence="2">diguanylate cyclase</fullName>
        <ecNumber evidence="2">2.7.7.65</ecNumber>
    </recommendedName>
</protein>
<evidence type="ECO:0000259" key="3">
    <source>
        <dbReference type="PROSITE" id="PS50887"/>
    </source>
</evidence>
<dbReference type="InterPro" id="IPR050469">
    <property type="entry name" value="Diguanylate_Cyclase"/>
</dbReference>
<dbReference type="NCBIfam" id="TIGR00254">
    <property type="entry name" value="GGDEF"/>
    <property type="match status" value="1"/>
</dbReference>
<dbReference type="GO" id="GO:0005886">
    <property type="term" value="C:plasma membrane"/>
    <property type="evidence" value="ECO:0007669"/>
    <property type="project" value="TreeGrafter"/>
</dbReference>
<keyword evidence="5" id="KW-1185">Reference proteome</keyword>
<evidence type="ECO:0000313" key="4">
    <source>
        <dbReference type="EMBL" id="OZY85194.1"/>
    </source>
</evidence>
<dbReference type="AlphaFoldDB" id="A0A266Q5N9"/>
<proteinExistence type="predicted"/>
<dbReference type="InterPro" id="IPR029787">
    <property type="entry name" value="Nucleotide_cyclase"/>
</dbReference>
<dbReference type="GO" id="GO:0052621">
    <property type="term" value="F:diguanylate cyclase activity"/>
    <property type="evidence" value="ECO:0007669"/>
    <property type="project" value="UniProtKB-EC"/>
</dbReference>
<dbReference type="FunFam" id="3.30.70.270:FF:000001">
    <property type="entry name" value="Diguanylate cyclase domain protein"/>
    <property type="match status" value="1"/>
</dbReference>
<dbReference type="InterPro" id="IPR043128">
    <property type="entry name" value="Rev_trsase/Diguanyl_cyclase"/>
</dbReference>
<comment type="cofactor">
    <cofactor evidence="1">
        <name>Mg(2+)</name>
        <dbReference type="ChEBI" id="CHEBI:18420"/>
    </cofactor>
</comment>
<evidence type="ECO:0000256" key="2">
    <source>
        <dbReference type="ARBA" id="ARBA00012528"/>
    </source>
</evidence>
<dbReference type="Proteomes" id="UP000216101">
    <property type="component" value="Unassembled WGS sequence"/>
</dbReference>
<dbReference type="SUPFAM" id="SSF55073">
    <property type="entry name" value="Nucleotide cyclase"/>
    <property type="match status" value="1"/>
</dbReference>
<dbReference type="SMART" id="SM00267">
    <property type="entry name" value="GGDEF"/>
    <property type="match status" value="1"/>
</dbReference>
<gene>
    <name evidence="4" type="ORF">CBP51_17845</name>
</gene>